<reference evidence="12 15" key="1">
    <citation type="submission" date="2009-10" db="EMBL/GenBank/DDBJ databases">
        <authorList>
            <consortium name="Los Alamos National Laboratory (LANL)"/>
            <consortium name="National Microbial Pathogen Data Resource (NMPDR)"/>
            <person name="Munk A.C."/>
            <person name="Chertkov O."/>
            <person name="Tapia R."/>
            <person name="Green L."/>
            <person name="Rogers Y."/>
            <person name="Detter J.C."/>
            <person name="Bruce D."/>
            <person name="Brettin T.S."/>
            <person name="Colwell R.R."/>
            <person name="Huq A."/>
            <person name="Grim C.J."/>
            <person name="Hasan N.A."/>
            <person name="Bartels D."/>
            <person name="Vonstein V."/>
        </authorList>
    </citation>
    <scope>NUCLEOTIDE SEQUENCE [LARGE SCALE GENOMIC DNA]</scope>
    <source>
        <strain evidence="12 15">CIP 102891</strain>
    </source>
</reference>
<dbReference type="PANTHER" id="PTHR39583:SF2">
    <property type="entry name" value="TYPE II SECRETION SYSTEM PROTEIN J"/>
    <property type="match status" value="1"/>
</dbReference>
<organism evidence="13 14">
    <name type="scientific">Vibrio orientalis CIP 102891 = ATCC 33934</name>
    <dbReference type="NCBI Taxonomy" id="675816"/>
    <lineage>
        <taxon>Bacteria</taxon>
        <taxon>Pseudomonadati</taxon>
        <taxon>Pseudomonadota</taxon>
        <taxon>Gammaproteobacteria</taxon>
        <taxon>Vibrionales</taxon>
        <taxon>Vibrionaceae</taxon>
        <taxon>Vibrio</taxon>
        <taxon>Vibrio oreintalis group</taxon>
    </lineage>
</organism>
<dbReference type="AlphaFoldDB" id="C9QDM1"/>
<name>C9QDM1_VIBOR</name>
<evidence type="ECO:0000256" key="2">
    <source>
        <dbReference type="ARBA" id="ARBA00021549"/>
    </source>
</evidence>
<evidence type="ECO:0000313" key="15">
    <source>
        <dbReference type="Proteomes" id="UP000003515"/>
    </source>
</evidence>
<keyword evidence="4" id="KW-0488">Methylation</keyword>
<comment type="subcellular location">
    <subcellularLocation>
        <location evidence="1">Cell inner membrane</location>
        <topology evidence="1">Single-pass membrane protein</topology>
    </subcellularLocation>
</comment>
<dbReference type="OrthoDB" id="5730913at2"/>
<evidence type="ECO:0000313" key="12">
    <source>
        <dbReference type="EMBL" id="EEX95123.1"/>
    </source>
</evidence>
<dbReference type="SUPFAM" id="SSF54523">
    <property type="entry name" value="Pili subunits"/>
    <property type="match status" value="1"/>
</dbReference>
<dbReference type="InterPro" id="IPR051621">
    <property type="entry name" value="T2SS_protein_J"/>
</dbReference>
<evidence type="ECO:0000256" key="5">
    <source>
        <dbReference type="ARBA" id="ARBA00022519"/>
    </source>
</evidence>
<reference evidence="13 14" key="3">
    <citation type="journal article" date="2012" name="Int. J. Syst. Evol. Microbiol.">
        <title>Vibrio caribbeanicus sp. nov., isolated from the marine sponge Scleritoderma cyanea.</title>
        <authorList>
            <person name="Hoffmann M."/>
            <person name="Monday S.R."/>
            <person name="Allard M.W."/>
            <person name="Strain E.A."/>
            <person name="Whittaker P."/>
            <person name="Naum M."/>
            <person name="McCarthy P.J."/>
            <person name="Lopez J.V."/>
            <person name="Fischer M."/>
            <person name="Brown E.W."/>
        </authorList>
    </citation>
    <scope>NUCLEOTIDE SEQUENCE [LARGE SCALE GENOMIC DNA]</scope>
    <source>
        <strain evidence="13">CIP 102891</strain>
        <strain evidence="14">CIP 102891 / ATCC 33934</strain>
    </source>
</reference>
<comment type="caution">
    <text evidence="13">The sequence shown here is derived from an EMBL/GenBank/DDBJ whole genome shotgun (WGS) entry which is preliminary data.</text>
</comment>
<dbReference type="InterPro" id="IPR012902">
    <property type="entry name" value="N_methyl_site"/>
</dbReference>
<dbReference type="NCBIfam" id="TIGR01708">
    <property type="entry name" value="typeII_sec_gspH"/>
    <property type="match status" value="1"/>
</dbReference>
<dbReference type="eggNOG" id="COG2165">
    <property type="taxonomic scope" value="Bacteria"/>
</dbReference>
<keyword evidence="15" id="KW-1185">Reference proteome</keyword>
<dbReference type="STRING" id="675816.VIA_000586"/>
<evidence type="ECO:0000313" key="14">
    <source>
        <dbReference type="Proteomes" id="UP000002817"/>
    </source>
</evidence>
<dbReference type="Pfam" id="PF12019">
    <property type="entry name" value="GspH"/>
    <property type="match status" value="1"/>
</dbReference>
<keyword evidence="6" id="KW-0812">Transmembrane</keyword>
<gene>
    <name evidence="12" type="ORF">VIA_000586</name>
    <name evidence="13" type="ORF">VIOR3934_06774</name>
</gene>
<dbReference type="PROSITE" id="PS00409">
    <property type="entry name" value="PROKAR_NTER_METHYL"/>
    <property type="match status" value="1"/>
</dbReference>
<comment type="similarity">
    <text evidence="9">Belongs to the GSP H family.</text>
</comment>
<dbReference type="InterPro" id="IPR049875">
    <property type="entry name" value="TypeII_GspH"/>
</dbReference>
<dbReference type="InterPro" id="IPR045584">
    <property type="entry name" value="Pilin-like"/>
</dbReference>
<evidence type="ECO:0000313" key="13">
    <source>
        <dbReference type="EMBL" id="EGU52186.1"/>
    </source>
</evidence>
<accession>C9QDM1</accession>
<evidence type="ECO:0000256" key="4">
    <source>
        <dbReference type="ARBA" id="ARBA00022481"/>
    </source>
</evidence>
<evidence type="ECO:0000256" key="1">
    <source>
        <dbReference type="ARBA" id="ARBA00004377"/>
    </source>
</evidence>
<dbReference type="Gene3D" id="3.55.40.10">
    <property type="entry name" value="minor pseudopilin epsh domain"/>
    <property type="match status" value="1"/>
</dbReference>
<feature type="domain" description="General secretion pathway GspH" evidence="11">
    <location>
        <begin position="43"/>
        <end position="177"/>
    </location>
</feature>
<dbReference type="Proteomes" id="UP000002817">
    <property type="component" value="Unassembled WGS sequence"/>
</dbReference>
<dbReference type="Proteomes" id="UP000003515">
    <property type="component" value="Unassembled WGS sequence"/>
</dbReference>
<sequence>MNIRHHSGFTLLEILLVLVLVSVASVAVISTLPVSAEDGAKQQAQSLYHRVQLLNEEAILSGRDYGLHVDEKKSAYEFFHLTSEGWQRLDGVNIAERTELDDNLALNLVLGGNVWANKERLFEPGSLFDEEMFAEYEQEKRLPPPQVFIMSSGEVTPFSIAIYPQDSDAEKDGWRIVAKENGQILLFAPGESDEQQ</sequence>
<dbReference type="NCBIfam" id="TIGR02532">
    <property type="entry name" value="IV_pilin_GFxxxE"/>
    <property type="match status" value="1"/>
</dbReference>
<keyword evidence="3" id="KW-1003">Cell membrane</keyword>
<evidence type="ECO:0000256" key="7">
    <source>
        <dbReference type="ARBA" id="ARBA00022989"/>
    </source>
</evidence>
<dbReference type="EMBL" id="AFWH01000014">
    <property type="protein sequence ID" value="EGU52186.1"/>
    <property type="molecule type" value="Genomic_DNA"/>
</dbReference>
<evidence type="ECO:0000256" key="9">
    <source>
        <dbReference type="ARBA" id="ARBA00025772"/>
    </source>
</evidence>
<evidence type="ECO:0000259" key="11">
    <source>
        <dbReference type="Pfam" id="PF12019"/>
    </source>
</evidence>
<dbReference type="Pfam" id="PF07963">
    <property type="entry name" value="N_methyl"/>
    <property type="match status" value="1"/>
</dbReference>
<keyword evidence="5" id="KW-0997">Cell inner membrane</keyword>
<evidence type="ECO:0000256" key="3">
    <source>
        <dbReference type="ARBA" id="ARBA00022475"/>
    </source>
</evidence>
<dbReference type="PATRIC" id="fig|675816.5.peg.1149"/>
<dbReference type="GO" id="GO:0015628">
    <property type="term" value="P:protein secretion by the type II secretion system"/>
    <property type="evidence" value="ECO:0007669"/>
    <property type="project" value="InterPro"/>
</dbReference>
<dbReference type="EMBL" id="ACZV01000003">
    <property type="protein sequence ID" value="EEX95123.1"/>
    <property type="molecule type" value="Genomic_DNA"/>
</dbReference>
<dbReference type="InterPro" id="IPR002416">
    <property type="entry name" value="T2SS_protein-GspH"/>
</dbReference>
<dbReference type="InterPro" id="IPR022346">
    <property type="entry name" value="T2SS_GspH"/>
</dbReference>
<protein>
    <recommendedName>
        <fullName evidence="2">Type II secretion system protein H</fullName>
    </recommendedName>
    <alternativeName>
        <fullName evidence="10">General secretion pathway protein H</fullName>
    </alternativeName>
</protein>
<reference evidence="13" key="2">
    <citation type="submission" date="2011-08" db="EMBL/GenBank/DDBJ databases">
        <authorList>
            <person name="Hoffman M."/>
            <person name="Strain E.A."/>
            <person name="Brown E."/>
            <person name="Allard M.W."/>
        </authorList>
    </citation>
    <scope>NUCLEOTIDE SEQUENCE</scope>
    <source>
        <strain evidence="13">CIP 102891</strain>
    </source>
</reference>
<dbReference type="GO" id="GO:0015627">
    <property type="term" value="C:type II protein secretion system complex"/>
    <property type="evidence" value="ECO:0007669"/>
    <property type="project" value="InterPro"/>
</dbReference>
<dbReference type="GO" id="GO:0005886">
    <property type="term" value="C:plasma membrane"/>
    <property type="evidence" value="ECO:0007669"/>
    <property type="project" value="UniProtKB-SubCell"/>
</dbReference>
<evidence type="ECO:0000256" key="10">
    <source>
        <dbReference type="ARBA" id="ARBA00030775"/>
    </source>
</evidence>
<evidence type="ECO:0000256" key="8">
    <source>
        <dbReference type="ARBA" id="ARBA00023136"/>
    </source>
</evidence>
<evidence type="ECO:0000256" key="6">
    <source>
        <dbReference type="ARBA" id="ARBA00022692"/>
    </source>
</evidence>
<keyword evidence="8" id="KW-0472">Membrane</keyword>
<proteinExistence type="inferred from homology"/>
<dbReference type="PRINTS" id="PR00885">
    <property type="entry name" value="BCTERIALGSPH"/>
</dbReference>
<keyword evidence="7" id="KW-1133">Transmembrane helix</keyword>
<dbReference type="PANTHER" id="PTHR39583">
    <property type="entry name" value="TYPE II SECRETION SYSTEM PROTEIN J-RELATED"/>
    <property type="match status" value="1"/>
</dbReference>